<dbReference type="PANTHER" id="PTHR31651:SF33">
    <property type="entry name" value="PROTEIN PIN-LIKES 1"/>
    <property type="match status" value="1"/>
</dbReference>
<organism evidence="11">
    <name type="scientific">Opuntia streptacantha</name>
    <name type="common">Prickly pear cactus</name>
    <name type="synonym">Opuntia cardona</name>
    <dbReference type="NCBI Taxonomy" id="393608"/>
    <lineage>
        <taxon>Eukaryota</taxon>
        <taxon>Viridiplantae</taxon>
        <taxon>Streptophyta</taxon>
        <taxon>Embryophyta</taxon>
        <taxon>Tracheophyta</taxon>
        <taxon>Spermatophyta</taxon>
        <taxon>Magnoliopsida</taxon>
        <taxon>eudicotyledons</taxon>
        <taxon>Gunneridae</taxon>
        <taxon>Pentapetalae</taxon>
        <taxon>Caryophyllales</taxon>
        <taxon>Cactineae</taxon>
        <taxon>Cactaceae</taxon>
        <taxon>Opuntioideae</taxon>
        <taxon>Opuntia</taxon>
    </lineage>
</organism>
<dbReference type="EMBL" id="GISG01194898">
    <property type="protein sequence ID" value="MBA4657149.1"/>
    <property type="molecule type" value="Transcribed_RNA"/>
</dbReference>
<keyword evidence="2" id="KW-0813">Transport</keyword>
<evidence type="ECO:0008006" key="12">
    <source>
        <dbReference type="Google" id="ProtNLM"/>
    </source>
</evidence>
<evidence type="ECO:0000256" key="10">
    <source>
        <dbReference type="SAM" id="Phobius"/>
    </source>
</evidence>
<name>A0A7C9EB02_OPUST</name>
<keyword evidence="7" id="KW-0927">Auxin signaling pathway</keyword>
<reference evidence="11" key="1">
    <citation type="journal article" date="2013" name="J. Plant Res.">
        <title>Effect of fungi and light on seed germination of three Opuntia species from semiarid lands of central Mexico.</title>
        <authorList>
            <person name="Delgado-Sanchez P."/>
            <person name="Jimenez-Bremont J.F."/>
            <person name="Guerrero-Gonzalez Mde L."/>
            <person name="Flores J."/>
        </authorList>
    </citation>
    <scope>NUCLEOTIDE SEQUENCE</scope>
    <source>
        <tissue evidence="11">Cladode</tissue>
    </source>
</reference>
<accession>A0A7C9EB02</accession>
<proteinExistence type="inferred from homology"/>
<keyword evidence="4" id="KW-0256">Endoplasmic reticulum</keyword>
<comment type="similarity">
    <text evidence="9">Belongs to the auxin efflux carrier (TC 2.A.69.2) family.</text>
</comment>
<evidence type="ECO:0000313" key="11">
    <source>
        <dbReference type="EMBL" id="MBA4657149.1"/>
    </source>
</evidence>
<dbReference type="GO" id="GO:0080162">
    <property type="term" value="P:endoplasmic reticulum to cytosol auxin transport"/>
    <property type="evidence" value="ECO:0007669"/>
    <property type="project" value="InterPro"/>
</dbReference>
<dbReference type="AlphaFoldDB" id="A0A7C9EB02"/>
<comment type="subcellular location">
    <subcellularLocation>
        <location evidence="1">Endoplasmic reticulum membrane</location>
        <topology evidence="1">Multi-pass membrane protein</topology>
    </subcellularLocation>
</comment>
<feature type="transmembrane region" description="Helical" evidence="10">
    <location>
        <begin position="6"/>
        <end position="28"/>
    </location>
</feature>
<evidence type="ECO:0000256" key="9">
    <source>
        <dbReference type="ARBA" id="ARBA00025752"/>
    </source>
</evidence>
<evidence type="ECO:0000256" key="2">
    <source>
        <dbReference type="ARBA" id="ARBA00022448"/>
    </source>
</evidence>
<feature type="transmembrane region" description="Helical" evidence="10">
    <location>
        <begin position="272"/>
        <end position="290"/>
    </location>
</feature>
<reference evidence="11" key="2">
    <citation type="submission" date="2020-07" db="EMBL/GenBank/DDBJ databases">
        <authorList>
            <person name="Vera ALvarez R."/>
            <person name="Arias-Moreno D.M."/>
            <person name="Jimenez-Jacinto V."/>
            <person name="Jimenez-Bremont J.F."/>
            <person name="Swaminathan K."/>
            <person name="Moose S.P."/>
            <person name="Guerrero-Gonzalez M.L."/>
            <person name="Marino-Ramirez L."/>
            <person name="Landsman D."/>
            <person name="Rodriguez-Kessler M."/>
            <person name="Delgado-Sanchez P."/>
        </authorList>
    </citation>
    <scope>NUCLEOTIDE SEQUENCE</scope>
    <source>
        <tissue evidence="11">Cladode</tissue>
    </source>
</reference>
<dbReference type="GO" id="GO:0005789">
    <property type="term" value="C:endoplasmic reticulum membrane"/>
    <property type="evidence" value="ECO:0007669"/>
    <property type="project" value="UniProtKB-SubCell"/>
</dbReference>
<dbReference type="Pfam" id="PF03547">
    <property type="entry name" value="Mem_trans"/>
    <property type="match status" value="1"/>
</dbReference>
<evidence type="ECO:0000256" key="8">
    <source>
        <dbReference type="ARBA" id="ARBA00025100"/>
    </source>
</evidence>
<feature type="transmembrane region" description="Helical" evidence="10">
    <location>
        <begin position="231"/>
        <end position="252"/>
    </location>
</feature>
<feature type="transmembrane region" description="Helical" evidence="10">
    <location>
        <begin position="108"/>
        <end position="128"/>
    </location>
</feature>
<keyword evidence="6 10" id="KW-0472">Membrane</keyword>
<protein>
    <recommendedName>
        <fullName evidence="12">Auxin efflux carrier family protein</fullName>
    </recommendedName>
</protein>
<evidence type="ECO:0000256" key="6">
    <source>
        <dbReference type="ARBA" id="ARBA00023136"/>
    </source>
</evidence>
<feature type="transmembrane region" description="Helical" evidence="10">
    <location>
        <begin position="148"/>
        <end position="167"/>
    </location>
</feature>
<feature type="transmembrane region" description="Helical" evidence="10">
    <location>
        <begin position="302"/>
        <end position="325"/>
    </location>
</feature>
<dbReference type="PANTHER" id="PTHR31651">
    <property type="match status" value="1"/>
</dbReference>
<evidence type="ECO:0000256" key="7">
    <source>
        <dbReference type="ARBA" id="ARBA00023294"/>
    </source>
</evidence>
<evidence type="ECO:0000256" key="5">
    <source>
        <dbReference type="ARBA" id="ARBA00022989"/>
    </source>
</evidence>
<dbReference type="InterPro" id="IPR004776">
    <property type="entry name" value="Mem_transp_PIN-like"/>
</dbReference>
<evidence type="ECO:0000256" key="1">
    <source>
        <dbReference type="ARBA" id="ARBA00004477"/>
    </source>
</evidence>
<sequence length="395" mass="42238">MGLAIVDLFVVASIPVVKVLLISAIGLFLAFERVDILGEHARNHLNKILFYVFNPALMAGNLARTVTLESFLSLWFMPVNILITFVIGSILGWILVKVTKPPKHLKGLIIGACSAGNMGNLPIILVPAMCKERSSPFGAPEVCEKYGLAYASLSMAIGGVYLWLYVYNIVRISSTEAGLIPDSKDSNIDAQEPLLLTSVDQLSSSSKSGNSMSHWISRFFKGLSKKINLKAVFAPSTIGAIIGFAVGIIAPLRHLLIGTGASLHVVGDSANMLGDAAIPALTLIVGANLLKGFKGSGIQLRIVMSIVAVRFIVLPVLGIFIVKGVVDLGLVPSDDKLLVFILLLQYCMPPAMNIGTITQLFGAGQSECSVIMLWTYAVASVAVTLWSTLFLWIVA</sequence>
<feature type="transmembrane region" description="Helical" evidence="10">
    <location>
        <begin position="337"/>
        <end position="361"/>
    </location>
</feature>
<evidence type="ECO:0000256" key="4">
    <source>
        <dbReference type="ARBA" id="ARBA00022824"/>
    </source>
</evidence>
<comment type="function">
    <text evidence="8">Involved in cellular auxin homeostasis by regulating auxin metabolism. Regulates intracellular auxin accumulation at the endoplasmic reticulum and thus auxin availability for nuclear auxin signaling.</text>
</comment>
<keyword evidence="5 10" id="KW-1133">Transmembrane helix</keyword>
<dbReference type="InterPro" id="IPR045033">
    <property type="entry name" value="PILS1/3/4/5/7"/>
</dbReference>
<dbReference type="GO" id="GO:0009734">
    <property type="term" value="P:auxin-activated signaling pathway"/>
    <property type="evidence" value="ECO:0007669"/>
    <property type="project" value="UniProtKB-KW"/>
</dbReference>
<feature type="transmembrane region" description="Helical" evidence="10">
    <location>
        <begin position="72"/>
        <end position="96"/>
    </location>
</feature>
<feature type="transmembrane region" description="Helical" evidence="10">
    <location>
        <begin position="373"/>
        <end position="394"/>
    </location>
</feature>
<keyword evidence="3 10" id="KW-0812">Transmembrane</keyword>
<evidence type="ECO:0000256" key="3">
    <source>
        <dbReference type="ARBA" id="ARBA00022692"/>
    </source>
</evidence>